<sequence length="1058" mass="117416">MGFAIPKITVAEAGESLRSISGGLENLRDVPSMEGDNNSPIHDNNQLLSTTSTTMSSFRNHRVIIASLFLPTTVVVGESAPPTPERNFEDAPPISIPAIAARLASEKNKPLKSALAGKSTPHSSHTRTPSASGPLKSIVEDLKDKSRLTSPAVRSPATETANPFTKLTRFAEDTPTPGRATPKLDVLAPTSPPAIGRKGFRADGPSSRLHRKSRSRSRRPTVASPVSPVRELDPDSDSWHFEPSTVCNGGLRNAIDSVGERLRKKVWVGTLGTPTDGFGEEVRKEIDERLLSQRESVPVWIPDDEFQSCYDEFCHQVLWPCLHYAVPDAPKTKMFYESATYKQYKAVNERFADVIASIYQEGDIIFVNDYHLMLLPLMLRKRLPNTASIGFFMHVAFPSSEIFRCLSVRKDLLLGVLGADFVGFQTANYARHFRQTVSRILAFEALPKGIQLPEDKGDEQLTEGSVNGKNGRRVRDGLADQGRFVDVASVPMGIDVVQLKERMEDPEVEEWVQVLKQRYAGMKLLGVRHKIAAFEAFLDKYPEWQGKVVLIQVALQTTESNELAGGVADFVSRINSRFSTLTYQPVVFLHTQDLTFSQYLALLTVGDAFIVTSLREGMALRTHEWVECQSKKHGALILSEFTGTYSYSGFRSCIAINPWDTRGTAKAIEQALTMSPEEARSRWEDLHNHVITQTAQNFVTAFLNRTLRSHVAHLASLSQSGTDPSAVPVLDLPRLLPRYKHSMKRLILIDFEGTLWRRDLSHAGMAKTLRKEDEWSEEDEDWPKESVEVLKALSEDRRNEVWVLSGLARTGVLGKVAKVVPKVGIVAENGCFIRTRTSRNSEGQWISMVSHFNLTWKSACLEILNYFTERTPGSFVEEREASVVWRFWSTDTVDETNPDRQWARRQAAEAQNHIFDSLGERFGLRIIPGKNSFLVLPNNISRSTAISAITHPGGPARSPYIGRATWMTPDTDEFALHKSAGGGYVGYGGSGGMGGDGTVEETDFLLAISSDERLLRRLNEDDGAETVSTSGKGTDARWRVDFEELGGMLKVLAGVTSP</sequence>
<dbReference type="GO" id="GO:0005946">
    <property type="term" value="C:alpha,alpha-trehalose-phosphate synthase complex (UDP-forming)"/>
    <property type="evidence" value="ECO:0007669"/>
    <property type="project" value="TreeGrafter"/>
</dbReference>
<dbReference type="GO" id="GO:0004805">
    <property type="term" value="F:trehalose-phosphatase activity"/>
    <property type="evidence" value="ECO:0007669"/>
    <property type="project" value="TreeGrafter"/>
</dbReference>
<evidence type="ECO:0000256" key="2">
    <source>
        <dbReference type="SAM" id="MobiDB-lite"/>
    </source>
</evidence>
<dbReference type="KEGG" id="cci:CC1G_11726"/>
<dbReference type="Proteomes" id="UP000001861">
    <property type="component" value="Unassembled WGS sequence"/>
</dbReference>
<dbReference type="Pfam" id="PF00982">
    <property type="entry name" value="Glyco_transf_20"/>
    <property type="match status" value="1"/>
</dbReference>
<reference evidence="3 4" key="1">
    <citation type="journal article" date="2010" name="Proc. Natl. Acad. Sci. U.S.A.">
        <title>Insights into evolution of multicellular fungi from the assembled chromosomes of the mushroom Coprinopsis cinerea (Coprinus cinereus).</title>
        <authorList>
            <person name="Stajich J.E."/>
            <person name="Wilke S.K."/>
            <person name="Ahren D."/>
            <person name="Au C.H."/>
            <person name="Birren B.W."/>
            <person name="Borodovsky M."/>
            <person name="Burns C."/>
            <person name="Canback B."/>
            <person name="Casselton L.A."/>
            <person name="Cheng C.K."/>
            <person name="Deng J."/>
            <person name="Dietrich F.S."/>
            <person name="Fargo D.C."/>
            <person name="Farman M.L."/>
            <person name="Gathman A.C."/>
            <person name="Goldberg J."/>
            <person name="Guigo R."/>
            <person name="Hoegger P.J."/>
            <person name="Hooker J.B."/>
            <person name="Huggins A."/>
            <person name="James T.Y."/>
            <person name="Kamada T."/>
            <person name="Kilaru S."/>
            <person name="Kodira C."/>
            <person name="Kues U."/>
            <person name="Kupfer D."/>
            <person name="Kwan H.S."/>
            <person name="Lomsadze A."/>
            <person name="Li W."/>
            <person name="Lilly W.W."/>
            <person name="Ma L.J."/>
            <person name="Mackey A.J."/>
            <person name="Manning G."/>
            <person name="Martin F."/>
            <person name="Muraguchi H."/>
            <person name="Natvig D.O."/>
            <person name="Palmerini H."/>
            <person name="Ramesh M.A."/>
            <person name="Rehmeyer C.J."/>
            <person name="Roe B.A."/>
            <person name="Shenoy N."/>
            <person name="Stanke M."/>
            <person name="Ter-Hovhannisyan V."/>
            <person name="Tunlid A."/>
            <person name="Velagapudi R."/>
            <person name="Vision T.J."/>
            <person name="Zeng Q."/>
            <person name="Zolan M.E."/>
            <person name="Pukkila P.J."/>
        </authorList>
    </citation>
    <scope>NUCLEOTIDE SEQUENCE [LARGE SCALE GENOMIC DNA]</scope>
    <source>
        <strain evidence="4">Okayama-7 / 130 / ATCC MYA-4618 / FGSC 9003</strain>
    </source>
</reference>
<dbReference type="VEuPathDB" id="FungiDB:CC1G_11726"/>
<feature type="compositionally biased region" description="Basic and acidic residues" evidence="2">
    <location>
        <begin position="138"/>
        <end position="147"/>
    </location>
</feature>
<evidence type="ECO:0000313" key="3">
    <source>
        <dbReference type="EMBL" id="EAU87507.2"/>
    </source>
</evidence>
<dbReference type="InterPro" id="IPR001830">
    <property type="entry name" value="Glyco_trans_20"/>
</dbReference>
<dbReference type="InParanoid" id="A8NJX7"/>
<proteinExistence type="inferred from homology"/>
<dbReference type="GO" id="GO:0005992">
    <property type="term" value="P:trehalose biosynthetic process"/>
    <property type="evidence" value="ECO:0007669"/>
    <property type="project" value="InterPro"/>
</dbReference>
<dbReference type="InterPro" id="IPR036412">
    <property type="entry name" value="HAD-like_sf"/>
</dbReference>
<dbReference type="SUPFAM" id="SSF56784">
    <property type="entry name" value="HAD-like"/>
    <property type="match status" value="1"/>
</dbReference>
<dbReference type="STRING" id="240176.A8NJX7"/>
<evidence type="ECO:0000256" key="1">
    <source>
        <dbReference type="ARBA" id="ARBA00005409"/>
    </source>
</evidence>
<organism evidence="3 4">
    <name type="scientific">Coprinopsis cinerea (strain Okayama-7 / 130 / ATCC MYA-4618 / FGSC 9003)</name>
    <name type="common">Inky cap fungus</name>
    <name type="synonym">Hormographiella aspergillata</name>
    <dbReference type="NCBI Taxonomy" id="240176"/>
    <lineage>
        <taxon>Eukaryota</taxon>
        <taxon>Fungi</taxon>
        <taxon>Dikarya</taxon>
        <taxon>Basidiomycota</taxon>
        <taxon>Agaricomycotina</taxon>
        <taxon>Agaricomycetes</taxon>
        <taxon>Agaricomycetidae</taxon>
        <taxon>Agaricales</taxon>
        <taxon>Agaricineae</taxon>
        <taxon>Psathyrellaceae</taxon>
        <taxon>Coprinopsis</taxon>
    </lineage>
</organism>
<dbReference type="Pfam" id="PF02358">
    <property type="entry name" value="Trehalose_PPase"/>
    <property type="match status" value="1"/>
</dbReference>
<dbReference type="eggNOG" id="KOG1050">
    <property type="taxonomic scope" value="Eukaryota"/>
</dbReference>
<dbReference type="HOGENOM" id="CLU_002351_2_2_1"/>
<dbReference type="InterPro" id="IPR003337">
    <property type="entry name" value="Trehalose_PPase"/>
</dbReference>
<dbReference type="RefSeq" id="XP_001834317.2">
    <property type="nucleotide sequence ID" value="XM_001834265.2"/>
</dbReference>
<dbReference type="CDD" id="cd03788">
    <property type="entry name" value="GT20_TPS"/>
    <property type="match status" value="1"/>
</dbReference>
<dbReference type="AlphaFoldDB" id="A8NJX7"/>
<gene>
    <name evidence="3" type="ORF">CC1G_11726</name>
</gene>
<dbReference type="EMBL" id="AACS02000010">
    <property type="protein sequence ID" value="EAU87507.2"/>
    <property type="molecule type" value="Genomic_DNA"/>
</dbReference>
<feature type="region of interest" description="Disordered" evidence="2">
    <location>
        <begin position="109"/>
        <end position="237"/>
    </location>
</feature>
<dbReference type="Gene3D" id="3.40.50.1000">
    <property type="entry name" value="HAD superfamily/HAD-like"/>
    <property type="match status" value="1"/>
</dbReference>
<dbReference type="FunCoup" id="A8NJX7">
    <property type="interactions" value="41"/>
</dbReference>
<dbReference type="SUPFAM" id="SSF53756">
    <property type="entry name" value="UDP-Glycosyltransferase/glycogen phosphorylase"/>
    <property type="match status" value="1"/>
</dbReference>
<dbReference type="GeneID" id="6010831"/>
<dbReference type="OrthoDB" id="755951at2759"/>
<dbReference type="GO" id="GO:0005829">
    <property type="term" value="C:cytosol"/>
    <property type="evidence" value="ECO:0007669"/>
    <property type="project" value="TreeGrafter"/>
</dbReference>
<dbReference type="Gene3D" id="3.30.70.1020">
    <property type="entry name" value="Trehalose-6-phosphate phosphatase related protein, domain 2"/>
    <property type="match status" value="1"/>
</dbReference>
<feature type="compositionally biased region" description="Low complexity" evidence="2">
    <location>
        <begin position="119"/>
        <end position="132"/>
    </location>
</feature>
<comment type="caution">
    <text evidence="3">The sequence shown here is derived from an EMBL/GenBank/DDBJ whole genome shotgun (WGS) entry which is preliminary data.</text>
</comment>
<dbReference type="PANTHER" id="PTHR10788:SF15">
    <property type="entry name" value="TREHALOSE SYNTHASE COMPLEX REGULATORY SUBUNIT TPS3-RELATED"/>
    <property type="match status" value="1"/>
</dbReference>
<keyword evidence="4" id="KW-1185">Reference proteome</keyword>
<dbReference type="Gene3D" id="3.40.50.2000">
    <property type="entry name" value="Glycogen Phosphorylase B"/>
    <property type="match status" value="2"/>
</dbReference>
<dbReference type="OMA" id="MFYESAS"/>
<evidence type="ECO:0000313" key="4">
    <source>
        <dbReference type="Proteomes" id="UP000001861"/>
    </source>
</evidence>
<dbReference type="PANTHER" id="PTHR10788">
    <property type="entry name" value="TREHALOSE-6-PHOSPHATE SYNTHASE"/>
    <property type="match status" value="1"/>
</dbReference>
<dbReference type="InterPro" id="IPR023214">
    <property type="entry name" value="HAD_sf"/>
</dbReference>
<comment type="similarity">
    <text evidence="1">In the N-terminal section; belongs to the glycosyltransferase 20 family.</text>
</comment>
<accession>A8NJX7</accession>
<protein>
    <submittedName>
        <fullName evidence="3">Trehalose-phosphatase</fullName>
    </submittedName>
</protein>
<name>A8NJX7_COPC7</name>
<feature type="compositionally biased region" description="Basic residues" evidence="2">
    <location>
        <begin position="208"/>
        <end position="219"/>
    </location>
</feature>
<dbReference type="GO" id="GO:0003825">
    <property type="term" value="F:alpha,alpha-trehalose-phosphate synthase (UDP-forming) activity"/>
    <property type="evidence" value="ECO:0007669"/>
    <property type="project" value="TreeGrafter"/>
</dbReference>